<gene>
    <name evidence="1" type="primary">wzxE_2</name>
    <name evidence="1" type="ORF">NCTC9185_05032</name>
</gene>
<evidence type="ECO:0000313" key="1">
    <source>
        <dbReference type="EMBL" id="VTN13027.1"/>
    </source>
</evidence>
<proteinExistence type="predicted"/>
<accession>A0A4U9D5A5</accession>
<sequence length="94" mass="10229">MRNLLAEHYGWEAVGIWQGVSSISDAYLQFITASFSVYLLPTLSRLAAKADITREIGKSLKFVLPAVAAGKPDRLATARLCHLAAVFRTLHGDA</sequence>
<organism evidence="1 2">
    <name type="scientific">Raoultella terrigena</name>
    <name type="common">Klebsiella terrigena</name>
    <dbReference type="NCBI Taxonomy" id="577"/>
    <lineage>
        <taxon>Bacteria</taxon>
        <taxon>Pseudomonadati</taxon>
        <taxon>Pseudomonadota</taxon>
        <taxon>Gammaproteobacteria</taxon>
        <taxon>Enterobacterales</taxon>
        <taxon>Enterobacteriaceae</taxon>
        <taxon>Klebsiella/Raoultella group</taxon>
        <taxon>Raoultella</taxon>
    </lineage>
</organism>
<reference evidence="1 2" key="1">
    <citation type="submission" date="2019-04" db="EMBL/GenBank/DDBJ databases">
        <authorList>
            <consortium name="Pathogen Informatics"/>
        </authorList>
    </citation>
    <scope>NUCLEOTIDE SEQUENCE [LARGE SCALE GENOMIC DNA]</scope>
    <source>
        <strain evidence="1 2">NCTC9185</strain>
    </source>
</reference>
<name>A0A4U9D5A5_RAOTE</name>
<dbReference type="EMBL" id="CABDVU010000001">
    <property type="protein sequence ID" value="VTN13027.1"/>
    <property type="molecule type" value="Genomic_DNA"/>
</dbReference>
<dbReference type="Proteomes" id="UP000339249">
    <property type="component" value="Unassembled WGS sequence"/>
</dbReference>
<protein>
    <submittedName>
        <fullName evidence="1">O-antigen translocase</fullName>
    </submittedName>
</protein>
<evidence type="ECO:0000313" key="2">
    <source>
        <dbReference type="Proteomes" id="UP000339249"/>
    </source>
</evidence>
<dbReference type="AlphaFoldDB" id="A0A4U9D5A5"/>